<evidence type="ECO:0000313" key="7">
    <source>
        <dbReference type="Proteomes" id="UP001187192"/>
    </source>
</evidence>
<keyword evidence="3" id="KW-0949">S-adenosyl-L-methionine</keyword>
<evidence type="ECO:0000256" key="3">
    <source>
        <dbReference type="ARBA" id="ARBA00022691"/>
    </source>
</evidence>
<dbReference type="InterPro" id="IPR036388">
    <property type="entry name" value="WH-like_DNA-bd_sf"/>
</dbReference>
<dbReference type="EMBL" id="BTGU01000118">
    <property type="protein sequence ID" value="GMN61831.1"/>
    <property type="molecule type" value="Genomic_DNA"/>
</dbReference>
<organism evidence="6 7">
    <name type="scientific">Ficus carica</name>
    <name type="common">Common fig</name>
    <dbReference type="NCBI Taxonomy" id="3494"/>
    <lineage>
        <taxon>Eukaryota</taxon>
        <taxon>Viridiplantae</taxon>
        <taxon>Streptophyta</taxon>
        <taxon>Embryophyta</taxon>
        <taxon>Tracheophyta</taxon>
        <taxon>Spermatophyta</taxon>
        <taxon>Magnoliopsida</taxon>
        <taxon>eudicotyledons</taxon>
        <taxon>Gunneridae</taxon>
        <taxon>Pentapetalae</taxon>
        <taxon>rosids</taxon>
        <taxon>fabids</taxon>
        <taxon>Rosales</taxon>
        <taxon>Moraceae</taxon>
        <taxon>Ficeae</taxon>
        <taxon>Ficus</taxon>
    </lineage>
</organism>
<dbReference type="InterPro" id="IPR036390">
    <property type="entry name" value="WH_DNA-bd_sf"/>
</dbReference>
<reference evidence="6" key="1">
    <citation type="submission" date="2023-07" db="EMBL/GenBank/DDBJ databases">
        <title>draft genome sequence of fig (Ficus carica).</title>
        <authorList>
            <person name="Takahashi T."/>
            <person name="Nishimura K."/>
        </authorList>
    </citation>
    <scope>NUCLEOTIDE SEQUENCE</scope>
</reference>
<keyword evidence="7" id="KW-1185">Reference proteome</keyword>
<evidence type="ECO:0000256" key="2">
    <source>
        <dbReference type="ARBA" id="ARBA00022679"/>
    </source>
</evidence>
<proteinExistence type="predicted"/>
<gene>
    <name evidence="6" type="ORF">TIFTF001_030916</name>
</gene>
<dbReference type="Gene3D" id="3.40.50.150">
    <property type="entry name" value="Vaccinia Virus protein VP39"/>
    <property type="match status" value="1"/>
</dbReference>
<evidence type="ECO:0000259" key="5">
    <source>
        <dbReference type="Pfam" id="PF00891"/>
    </source>
</evidence>
<dbReference type="InterPro" id="IPR029063">
    <property type="entry name" value="SAM-dependent_MTases_sf"/>
</dbReference>
<feature type="domain" description="O-methyltransferase C-terminal" evidence="5">
    <location>
        <begin position="77"/>
        <end position="184"/>
    </location>
</feature>
<dbReference type="Pfam" id="PF00891">
    <property type="entry name" value="Methyltransf_2"/>
    <property type="match status" value="1"/>
</dbReference>
<dbReference type="Proteomes" id="UP001187192">
    <property type="component" value="Unassembled WGS sequence"/>
</dbReference>
<sequence length="282" mass="31373">MSTNNPDAPIMVDRMLRILASHSVLSCYVVSDESAVSNARRLYSLCPVSNYFVTNEDGVSWGPLIPLEQGKVLMDSWPHLNASTREGGVAFERTHGMNAFVYSRSDQKFNHVFNTAMYSQTTIVVKNILKFYKGFDDLKQLVDVGGGLGVFLNQITSKYPHIKGINYDLPLVVENDPSYPERERERQQHCSARSRSRHRYGECSGAPQRPRMKVRSTAAPGKGALELRLRGNIVLAPPFNSNTFSTIPDHGKVIVVDAILPIMPENSFAARNTLALDVGIMT</sequence>
<keyword evidence="1" id="KW-0489">Methyltransferase</keyword>
<dbReference type="InterPro" id="IPR016461">
    <property type="entry name" value="COMT-like"/>
</dbReference>
<dbReference type="InterPro" id="IPR001077">
    <property type="entry name" value="COMT_C"/>
</dbReference>
<dbReference type="GO" id="GO:0032259">
    <property type="term" value="P:methylation"/>
    <property type="evidence" value="ECO:0007669"/>
    <property type="project" value="UniProtKB-KW"/>
</dbReference>
<dbReference type="SUPFAM" id="SSF53335">
    <property type="entry name" value="S-adenosyl-L-methionine-dependent methyltransferases"/>
    <property type="match status" value="1"/>
</dbReference>
<feature type="region of interest" description="Disordered" evidence="4">
    <location>
        <begin position="178"/>
        <end position="208"/>
    </location>
</feature>
<dbReference type="AlphaFoldDB" id="A0AA88DVT7"/>
<dbReference type="SUPFAM" id="SSF46785">
    <property type="entry name" value="Winged helix' DNA-binding domain"/>
    <property type="match status" value="1"/>
</dbReference>
<name>A0AA88DVT7_FICCA</name>
<comment type="caution">
    <text evidence="6">The sequence shown here is derived from an EMBL/GenBank/DDBJ whole genome shotgun (WGS) entry which is preliminary data.</text>
</comment>
<dbReference type="Gene3D" id="1.10.10.10">
    <property type="entry name" value="Winged helix-like DNA-binding domain superfamily/Winged helix DNA-binding domain"/>
    <property type="match status" value="1"/>
</dbReference>
<dbReference type="GO" id="GO:0008171">
    <property type="term" value="F:O-methyltransferase activity"/>
    <property type="evidence" value="ECO:0007669"/>
    <property type="project" value="InterPro"/>
</dbReference>
<accession>A0AA88DVT7</accession>
<keyword evidence="2" id="KW-0808">Transferase</keyword>
<dbReference type="PROSITE" id="PS51683">
    <property type="entry name" value="SAM_OMT_II"/>
    <property type="match status" value="1"/>
</dbReference>
<evidence type="ECO:0000313" key="6">
    <source>
        <dbReference type="EMBL" id="GMN61831.1"/>
    </source>
</evidence>
<dbReference type="PANTHER" id="PTHR11746">
    <property type="entry name" value="O-METHYLTRANSFERASE"/>
    <property type="match status" value="1"/>
</dbReference>
<feature type="compositionally biased region" description="Basic and acidic residues" evidence="4">
    <location>
        <begin position="179"/>
        <end position="188"/>
    </location>
</feature>
<evidence type="ECO:0000256" key="4">
    <source>
        <dbReference type="SAM" id="MobiDB-lite"/>
    </source>
</evidence>
<protein>
    <recommendedName>
        <fullName evidence="5">O-methyltransferase C-terminal domain-containing protein</fullName>
    </recommendedName>
</protein>
<evidence type="ECO:0000256" key="1">
    <source>
        <dbReference type="ARBA" id="ARBA00022603"/>
    </source>
</evidence>